<reference evidence="3 4" key="3">
    <citation type="submission" date="2020-08" db="EMBL/GenBank/DDBJ databases">
        <title>Genomic Encyclopedia of Type Strains, Phase IV (KMG-IV): sequencing the most valuable type-strain genomes for metagenomic binning, comparative biology and taxonomic classification.</title>
        <authorList>
            <person name="Goeker M."/>
        </authorList>
    </citation>
    <scope>NUCLEOTIDE SEQUENCE [LARGE SCALE GENOMIC DNA]</scope>
    <source>
        <strain evidence="3 4">DSM 100774</strain>
    </source>
</reference>
<evidence type="ECO:0000313" key="2">
    <source>
        <dbReference type="EMBL" id="GGH02658.1"/>
    </source>
</evidence>
<dbReference type="AlphaFoldDB" id="A0A7W6K9P5"/>
<dbReference type="Proteomes" id="UP000532273">
    <property type="component" value="Unassembled WGS sequence"/>
</dbReference>
<reference evidence="2" key="4">
    <citation type="submission" date="2024-05" db="EMBL/GenBank/DDBJ databases">
        <authorList>
            <person name="Sun Q."/>
            <person name="Zhou Y."/>
        </authorList>
    </citation>
    <scope>NUCLEOTIDE SEQUENCE</scope>
    <source>
        <strain evidence="2">CGMCC 1.15287</strain>
    </source>
</reference>
<evidence type="ECO:0000313" key="5">
    <source>
        <dbReference type="Proteomes" id="UP000642938"/>
    </source>
</evidence>
<feature type="transmembrane region" description="Helical" evidence="1">
    <location>
        <begin position="110"/>
        <end position="129"/>
    </location>
</feature>
<gene>
    <name evidence="2" type="ORF">GCM10007422_17270</name>
    <name evidence="3" type="ORF">GGQ60_000567</name>
</gene>
<protein>
    <submittedName>
        <fullName evidence="3">Uncharacterized protein</fullName>
    </submittedName>
</protein>
<dbReference type="Proteomes" id="UP000642938">
    <property type="component" value="Unassembled WGS sequence"/>
</dbReference>
<evidence type="ECO:0000313" key="4">
    <source>
        <dbReference type="Proteomes" id="UP000532273"/>
    </source>
</evidence>
<keyword evidence="1" id="KW-0812">Transmembrane</keyword>
<name>A0A7W6K9P5_9SPHI</name>
<accession>A0A7W6K9P5</accession>
<keyword evidence="1" id="KW-0472">Membrane</keyword>
<comment type="caution">
    <text evidence="3">The sequence shown here is derived from an EMBL/GenBank/DDBJ whole genome shotgun (WGS) entry which is preliminary data.</text>
</comment>
<dbReference type="EMBL" id="BMHZ01000002">
    <property type="protein sequence ID" value="GGH02658.1"/>
    <property type="molecule type" value="Genomic_DNA"/>
</dbReference>
<organism evidence="3 4">
    <name type="scientific">Pedobacter zeae</name>
    <dbReference type="NCBI Taxonomy" id="1737356"/>
    <lineage>
        <taxon>Bacteria</taxon>
        <taxon>Pseudomonadati</taxon>
        <taxon>Bacteroidota</taxon>
        <taxon>Sphingobacteriia</taxon>
        <taxon>Sphingobacteriales</taxon>
        <taxon>Sphingobacteriaceae</taxon>
        <taxon>Pedobacter</taxon>
    </lineage>
</organism>
<proteinExistence type="predicted"/>
<sequence length="135" mass="15434">MERVQNVMFKLARGHAAFELSLICGDTPDHFWCGTLSSLPPENHDIFNSVHFQEVLGEVGSRNQQRLMVIQMPIHSQNGEMHNVGMLINDWVDVQDNNYRYIAIDDMGVVIIRIVIAEFFACEVVWGILEDETQS</sequence>
<evidence type="ECO:0000256" key="1">
    <source>
        <dbReference type="SAM" id="Phobius"/>
    </source>
</evidence>
<evidence type="ECO:0000313" key="3">
    <source>
        <dbReference type="EMBL" id="MBB4106607.1"/>
    </source>
</evidence>
<keyword evidence="5" id="KW-1185">Reference proteome</keyword>
<reference evidence="2" key="1">
    <citation type="journal article" date="2014" name="Int. J. Syst. Evol. Microbiol.">
        <title>Complete genome of a new Firmicutes species belonging to the dominant human colonic microbiota ('Ruminococcus bicirculans') reveals two chromosomes and a selective capacity to utilize plant glucans.</title>
        <authorList>
            <consortium name="NISC Comparative Sequencing Program"/>
            <person name="Wegmann U."/>
            <person name="Louis P."/>
            <person name="Goesmann A."/>
            <person name="Henrissat B."/>
            <person name="Duncan S.H."/>
            <person name="Flint H.J."/>
        </authorList>
    </citation>
    <scope>NUCLEOTIDE SEQUENCE</scope>
    <source>
        <strain evidence="2">CGMCC 1.15287</strain>
    </source>
</reference>
<keyword evidence="1" id="KW-1133">Transmembrane helix</keyword>
<dbReference type="RefSeq" id="WP_183759858.1">
    <property type="nucleotide sequence ID" value="NZ_BMHZ01000002.1"/>
</dbReference>
<dbReference type="EMBL" id="JACIEF010000001">
    <property type="protein sequence ID" value="MBB4106607.1"/>
    <property type="molecule type" value="Genomic_DNA"/>
</dbReference>
<reference evidence="5" key="2">
    <citation type="journal article" date="2019" name="Int. J. Syst. Evol. Microbiol.">
        <title>The Global Catalogue of Microorganisms (GCM) 10K type strain sequencing project: providing services to taxonomists for standard genome sequencing and annotation.</title>
        <authorList>
            <consortium name="The Broad Institute Genomics Platform"/>
            <consortium name="The Broad Institute Genome Sequencing Center for Infectious Disease"/>
            <person name="Wu L."/>
            <person name="Ma J."/>
        </authorList>
    </citation>
    <scope>NUCLEOTIDE SEQUENCE [LARGE SCALE GENOMIC DNA]</scope>
    <source>
        <strain evidence="5">CGMCC 1.15287</strain>
    </source>
</reference>